<evidence type="ECO:0000256" key="7">
    <source>
        <dbReference type="ARBA" id="ARBA00022824"/>
    </source>
</evidence>
<keyword evidence="7" id="KW-0256">Endoplasmic reticulum</keyword>
<evidence type="ECO:0000256" key="9">
    <source>
        <dbReference type="ARBA" id="ARBA00023180"/>
    </source>
</evidence>
<dbReference type="PANTHER" id="PTHR11371:SF28">
    <property type="entry name" value="DEOXYRIBONUCLEASE-1-LIKE 1"/>
    <property type="match status" value="1"/>
</dbReference>
<evidence type="ECO:0000256" key="4">
    <source>
        <dbReference type="ARBA" id="ARBA00022729"/>
    </source>
</evidence>
<dbReference type="InterPro" id="IPR016202">
    <property type="entry name" value="DNase_I"/>
</dbReference>
<keyword evidence="4 15" id="KW-0732">Signal</keyword>
<sequence length="320" mass="36091">MTPCVSRCLHSSTMGLCPRLPLLLLSFSTLLVQEVTASEFKICAYNVEKFDSAKASDSRALHTLKKIVSRCDICLLQNVVDAAAVTTLLVSLNRYDNYSYQSVSSRSLGNSPSDMQQYVFIYRVENVNVTGQHQYEQKKSFVRPPFAVQFQSKNIAVQRFILVPLHAEPSQAVQEIDRLYDVFKEVSNKWNNTNVMFLGDFHASCAYVTRADKKNIRLFKSSFYWLIRDKVDTTISPDTNCAFDRIVVHGKPFLKAISPLSGQVFNYVKEFKLPTSKALEMSQNFPLEVTLKSSALLLQATPLLMLISVLAIVQSFLSAL</sequence>
<dbReference type="SMART" id="SM00476">
    <property type="entry name" value="DNaseIc"/>
    <property type="match status" value="1"/>
</dbReference>
<dbReference type="Proteomes" id="UP000314294">
    <property type="component" value="Unassembled WGS sequence"/>
</dbReference>
<evidence type="ECO:0000256" key="12">
    <source>
        <dbReference type="ARBA" id="ARBA00043073"/>
    </source>
</evidence>
<keyword evidence="14" id="KW-0812">Transmembrane</keyword>
<evidence type="ECO:0000256" key="14">
    <source>
        <dbReference type="SAM" id="Phobius"/>
    </source>
</evidence>
<keyword evidence="6" id="KW-0378">Hydrolase</keyword>
<dbReference type="Gene3D" id="3.60.10.10">
    <property type="entry name" value="Endonuclease/exonuclease/phosphatase"/>
    <property type="match status" value="1"/>
</dbReference>
<comment type="caution">
    <text evidence="17">The sequence shown here is derived from an EMBL/GenBank/DDBJ whole genome shotgun (WGS) entry which is preliminary data.</text>
</comment>
<reference evidence="17 18" key="1">
    <citation type="submission" date="2019-03" db="EMBL/GenBank/DDBJ databases">
        <title>First draft genome of Liparis tanakae, snailfish: a comprehensive survey of snailfish specific genes.</title>
        <authorList>
            <person name="Kim W."/>
            <person name="Song I."/>
            <person name="Jeong J.-H."/>
            <person name="Kim D."/>
            <person name="Kim S."/>
            <person name="Ryu S."/>
            <person name="Song J.Y."/>
            <person name="Lee S.K."/>
        </authorList>
    </citation>
    <scope>NUCLEOTIDE SEQUENCE [LARGE SCALE GENOMIC DNA]</scope>
    <source>
        <tissue evidence="17">Muscle</tissue>
    </source>
</reference>
<evidence type="ECO:0000313" key="18">
    <source>
        <dbReference type="Proteomes" id="UP000314294"/>
    </source>
</evidence>
<feature type="chain" id="PRO_5021479874" description="Deoxyribonuclease-1-like 1" evidence="15">
    <location>
        <begin position="38"/>
        <end position="320"/>
    </location>
</feature>
<keyword evidence="18" id="KW-1185">Reference proteome</keyword>
<dbReference type="InterPro" id="IPR005135">
    <property type="entry name" value="Endo/exonuclease/phosphatase"/>
</dbReference>
<dbReference type="Pfam" id="PF03372">
    <property type="entry name" value="Exo_endo_phos"/>
    <property type="match status" value="1"/>
</dbReference>
<evidence type="ECO:0000256" key="3">
    <source>
        <dbReference type="ARBA" id="ARBA00022722"/>
    </source>
</evidence>
<comment type="similarity">
    <text evidence="2">Belongs to the DNase I family.</text>
</comment>
<evidence type="ECO:0000313" key="17">
    <source>
        <dbReference type="EMBL" id="TNN37857.1"/>
    </source>
</evidence>
<keyword evidence="14" id="KW-1133">Transmembrane helix</keyword>
<evidence type="ECO:0000256" key="8">
    <source>
        <dbReference type="ARBA" id="ARBA00023157"/>
    </source>
</evidence>
<dbReference type="PIRSF" id="PIRSF000988">
    <property type="entry name" value="DNase_I_euk"/>
    <property type="match status" value="1"/>
</dbReference>
<evidence type="ECO:0000259" key="16">
    <source>
        <dbReference type="Pfam" id="PF03372"/>
    </source>
</evidence>
<dbReference type="GO" id="GO:0003677">
    <property type="term" value="F:DNA binding"/>
    <property type="evidence" value="ECO:0007669"/>
    <property type="project" value="TreeGrafter"/>
</dbReference>
<evidence type="ECO:0000256" key="5">
    <source>
        <dbReference type="ARBA" id="ARBA00022759"/>
    </source>
</evidence>
<dbReference type="GO" id="GO:0005634">
    <property type="term" value="C:nucleus"/>
    <property type="evidence" value="ECO:0007669"/>
    <property type="project" value="TreeGrafter"/>
</dbReference>
<feature type="disulfide bond" description="Essential for enzymatic activity" evidence="13">
    <location>
        <begin position="205"/>
        <end position="241"/>
    </location>
</feature>
<keyword evidence="14" id="KW-0472">Membrane</keyword>
<evidence type="ECO:0000256" key="15">
    <source>
        <dbReference type="SAM" id="SignalP"/>
    </source>
</evidence>
<proteinExistence type="inferred from homology"/>
<dbReference type="GO" id="GO:0006308">
    <property type="term" value="P:DNA catabolic process"/>
    <property type="evidence" value="ECO:0007669"/>
    <property type="project" value="InterPro"/>
</dbReference>
<feature type="signal peptide" evidence="15">
    <location>
        <begin position="1"/>
        <end position="37"/>
    </location>
</feature>
<dbReference type="PROSITE" id="PS00919">
    <property type="entry name" value="DNASE_I_1"/>
    <property type="match status" value="1"/>
</dbReference>
<organism evidence="17 18">
    <name type="scientific">Liparis tanakae</name>
    <name type="common">Tanaka's snailfish</name>
    <dbReference type="NCBI Taxonomy" id="230148"/>
    <lineage>
        <taxon>Eukaryota</taxon>
        <taxon>Metazoa</taxon>
        <taxon>Chordata</taxon>
        <taxon>Craniata</taxon>
        <taxon>Vertebrata</taxon>
        <taxon>Euteleostomi</taxon>
        <taxon>Actinopterygii</taxon>
        <taxon>Neopterygii</taxon>
        <taxon>Teleostei</taxon>
        <taxon>Neoteleostei</taxon>
        <taxon>Acanthomorphata</taxon>
        <taxon>Eupercaria</taxon>
        <taxon>Perciformes</taxon>
        <taxon>Cottioidei</taxon>
        <taxon>Cottales</taxon>
        <taxon>Liparidae</taxon>
        <taxon>Liparis</taxon>
    </lineage>
</organism>
<name>A0A4Z2F9K8_9TELE</name>
<dbReference type="GO" id="GO:0005783">
    <property type="term" value="C:endoplasmic reticulum"/>
    <property type="evidence" value="ECO:0007669"/>
    <property type="project" value="UniProtKB-SubCell"/>
</dbReference>
<dbReference type="AlphaFoldDB" id="A0A4Z2F9K8"/>
<protein>
    <recommendedName>
        <fullName evidence="10">Deoxyribonuclease-1-like 1</fullName>
    </recommendedName>
    <alternativeName>
        <fullName evidence="12">DNase X</fullName>
    </alternativeName>
    <alternativeName>
        <fullName evidence="11">Deoxyribonuclease I-like 1</fullName>
    </alternativeName>
</protein>
<dbReference type="InterPro" id="IPR036691">
    <property type="entry name" value="Endo/exonu/phosph_ase_sf"/>
</dbReference>
<dbReference type="GO" id="GO:0004530">
    <property type="term" value="F:deoxyribonuclease I activity"/>
    <property type="evidence" value="ECO:0007669"/>
    <property type="project" value="TreeGrafter"/>
</dbReference>
<evidence type="ECO:0000256" key="11">
    <source>
        <dbReference type="ARBA" id="ARBA00042003"/>
    </source>
</evidence>
<feature type="domain" description="Endonuclease/exonuclease/phosphatase" evidence="16">
    <location>
        <begin position="44"/>
        <end position="252"/>
    </location>
</feature>
<evidence type="ECO:0000256" key="1">
    <source>
        <dbReference type="ARBA" id="ARBA00004240"/>
    </source>
</evidence>
<keyword evidence="9" id="KW-0325">Glycoprotein</keyword>
<dbReference type="EMBL" id="SRLO01001432">
    <property type="protein sequence ID" value="TNN37857.1"/>
    <property type="molecule type" value="Genomic_DNA"/>
</dbReference>
<gene>
    <name evidence="17" type="primary">Dnase1l2</name>
    <name evidence="17" type="ORF">EYF80_051983</name>
</gene>
<keyword evidence="3" id="KW-0540">Nuclease</keyword>
<dbReference type="OrthoDB" id="10061407at2759"/>
<dbReference type="SUPFAM" id="SSF56219">
    <property type="entry name" value="DNase I-like"/>
    <property type="match status" value="1"/>
</dbReference>
<comment type="subcellular location">
    <subcellularLocation>
        <location evidence="1">Endoplasmic reticulum</location>
    </subcellularLocation>
</comment>
<evidence type="ECO:0000256" key="2">
    <source>
        <dbReference type="ARBA" id="ARBA00007359"/>
    </source>
</evidence>
<dbReference type="PANTHER" id="PTHR11371">
    <property type="entry name" value="DEOXYRIBONUCLEASE"/>
    <property type="match status" value="1"/>
</dbReference>
<accession>A0A4Z2F9K8</accession>
<evidence type="ECO:0000256" key="10">
    <source>
        <dbReference type="ARBA" id="ARBA00041152"/>
    </source>
</evidence>
<keyword evidence="8 13" id="KW-1015">Disulfide bond</keyword>
<evidence type="ECO:0000256" key="6">
    <source>
        <dbReference type="ARBA" id="ARBA00022801"/>
    </source>
</evidence>
<evidence type="ECO:0000256" key="13">
    <source>
        <dbReference type="PIRSR" id="PIRSR000988-2"/>
    </source>
</evidence>
<dbReference type="InterPro" id="IPR018057">
    <property type="entry name" value="Deoxyribonuclease-1_AS"/>
</dbReference>
<dbReference type="PRINTS" id="PR00130">
    <property type="entry name" value="DNASEI"/>
</dbReference>
<keyword evidence="5" id="KW-0255">Endonuclease</keyword>
<feature type="transmembrane region" description="Helical" evidence="14">
    <location>
        <begin position="296"/>
        <end position="317"/>
    </location>
</feature>